<dbReference type="InterPro" id="IPR003613">
    <property type="entry name" value="Ubox_domain"/>
</dbReference>
<dbReference type="InterPro" id="IPR017907">
    <property type="entry name" value="Znf_RING_CS"/>
</dbReference>
<proteinExistence type="predicted"/>
<dbReference type="InterPro" id="IPR001841">
    <property type="entry name" value="Znf_RING"/>
</dbReference>
<dbReference type="Gene3D" id="3.30.40.10">
    <property type="entry name" value="Zinc/RING finger domain, C3HC4 (zinc finger)"/>
    <property type="match status" value="1"/>
</dbReference>
<keyword evidence="5" id="KW-0175">Coiled coil</keyword>
<dbReference type="AlphaFoldDB" id="A0A6B2L7T0"/>
<dbReference type="SMART" id="SM00184">
    <property type="entry name" value="RING"/>
    <property type="match status" value="1"/>
</dbReference>
<evidence type="ECO:0000256" key="1">
    <source>
        <dbReference type="ARBA" id="ARBA00022723"/>
    </source>
</evidence>
<protein>
    <recommendedName>
        <fullName evidence="6">RING-type domain-containing protein</fullName>
    </recommendedName>
</protein>
<dbReference type="SUPFAM" id="SSF57850">
    <property type="entry name" value="RING/U-box"/>
    <property type="match status" value="1"/>
</dbReference>
<name>A0A6B2L7T0_9EUKA</name>
<keyword evidence="3" id="KW-0862">Zinc</keyword>
<organism evidence="7">
    <name type="scientific">Arcella intermedia</name>
    <dbReference type="NCBI Taxonomy" id="1963864"/>
    <lineage>
        <taxon>Eukaryota</taxon>
        <taxon>Amoebozoa</taxon>
        <taxon>Tubulinea</taxon>
        <taxon>Elardia</taxon>
        <taxon>Arcellinida</taxon>
        <taxon>Sphaerothecina</taxon>
        <taxon>Arcellidae</taxon>
        <taxon>Arcella</taxon>
    </lineage>
</organism>
<dbReference type="Pfam" id="PF04564">
    <property type="entry name" value="U-box"/>
    <property type="match status" value="1"/>
</dbReference>
<evidence type="ECO:0000313" key="7">
    <source>
        <dbReference type="EMBL" id="NDV32960.1"/>
    </source>
</evidence>
<dbReference type="GO" id="GO:0016567">
    <property type="term" value="P:protein ubiquitination"/>
    <property type="evidence" value="ECO:0007669"/>
    <property type="project" value="InterPro"/>
</dbReference>
<evidence type="ECO:0000256" key="3">
    <source>
        <dbReference type="ARBA" id="ARBA00022833"/>
    </source>
</evidence>
<dbReference type="CDD" id="cd19669">
    <property type="entry name" value="UBR-box"/>
    <property type="match status" value="1"/>
</dbReference>
<dbReference type="PANTHER" id="PTHR44080">
    <property type="entry name" value="E3 UBIQUITIN-PROTEIN LIGASE COP1"/>
    <property type="match status" value="1"/>
</dbReference>
<dbReference type="PROSITE" id="PS00518">
    <property type="entry name" value="ZF_RING_1"/>
    <property type="match status" value="1"/>
</dbReference>
<dbReference type="PROSITE" id="PS50089">
    <property type="entry name" value="ZF_RING_2"/>
    <property type="match status" value="1"/>
</dbReference>
<feature type="coiled-coil region" evidence="5">
    <location>
        <begin position="120"/>
        <end position="154"/>
    </location>
</feature>
<accession>A0A6B2L7T0</accession>
<dbReference type="InterPro" id="IPR042755">
    <property type="entry name" value="COP1"/>
</dbReference>
<feature type="domain" description="RING-type" evidence="6">
    <location>
        <begin position="22"/>
        <end position="60"/>
    </location>
</feature>
<evidence type="ECO:0000256" key="2">
    <source>
        <dbReference type="ARBA" id="ARBA00022771"/>
    </source>
</evidence>
<dbReference type="GO" id="GO:0043161">
    <property type="term" value="P:proteasome-mediated ubiquitin-dependent protein catabolic process"/>
    <property type="evidence" value="ECO:0007669"/>
    <property type="project" value="TreeGrafter"/>
</dbReference>
<dbReference type="GO" id="GO:0008270">
    <property type="term" value="F:zinc ion binding"/>
    <property type="evidence" value="ECO:0007669"/>
    <property type="project" value="UniProtKB-KW"/>
</dbReference>
<evidence type="ECO:0000256" key="4">
    <source>
        <dbReference type="PROSITE-ProRule" id="PRU00175"/>
    </source>
</evidence>
<keyword evidence="1" id="KW-0479">Metal-binding</keyword>
<dbReference type="EMBL" id="GIBP01003991">
    <property type="protein sequence ID" value="NDV32960.1"/>
    <property type="molecule type" value="Transcribed_RNA"/>
</dbReference>
<sequence length="367" mass="42027">MMEDSDLPLFIPVNRVTEEFICPICFEIINDCHMTPCSHNFCKNCLAECLNRKKCCPFCNAATLPQQMQPNKQFQKVIAIVMEDKDKASKEYFSNLISGKEPPKHPSASLERSPIEQVFQSELQKSLAEYEEYYQKLKKKKEQWEQQVQTDIKNKSLDAAAKKDLEKKLSEISIVYQNSTELLKKSLEKHLQASIPRIDIFPVLLTISIPTKKQTFENVEVLHHWTGSDIKNLIKQRMELIDPIVEFQKSNVIGLAPFMGGAPRVIHDDSVPLVSTYRPDPGTVIILYGELKCKSDAPKQCFKETFQKDKPTPTDYYTCKTCNINWLCQSCIDVCHKGHTVSSFLTNHVPNYACCYCARTKNCALKK</sequence>
<keyword evidence="2 4" id="KW-0863">Zinc-finger</keyword>
<evidence type="ECO:0000259" key="6">
    <source>
        <dbReference type="PROSITE" id="PS50089"/>
    </source>
</evidence>
<dbReference type="PANTHER" id="PTHR44080:SF1">
    <property type="entry name" value="E3 UBIQUITIN-PROTEIN LIGASE COP1"/>
    <property type="match status" value="1"/>
</dbReference>
<dbReference type="GO" id="GO:0061630">
    <property type="term" value="F:ubiquitin protein ligase activity"/>
    <property type="evidence" value="ECO:0007669"/>
    <property type="project" value="InterPro"/>
</dbReference>
<evidence type="ECO:0000256" key="5">
    <source>
        <dbReference type="SAM" id="Coils"/>
    </source>
</evidence>
<dbReference type="InterPro" id="IPR013083">
    <property type="entry name" value="Znf_RING/FYVE/PHD"/>
</dbReference>
<reference evidence="7" key="1">
    <citation type="journal article" date="2020" name="J. Eukaryot. Microbiol.">
        <title>De novo Sequencing, Assembly and Annotation of the Transcriptome for the Free-Living Testate Amoeba Arcella intermedia.</title>
        <authorList>
            <person name="Ribeiro G.M."/>
            <person name="Porfirio-Sousa A.L."/>
            <person name="Maurer-Alcala X.X."/>
            <person name="Katz L.A."/>
            <person name="Lahr D.J.G."/>
        </authorList>
    </citation>
    <scope>NUCLEOTIDE SEQUENCE</scope>
</reference>